<feature type="non-terminal residue" evidence="2">
    <location>
        <position position="52"/>
    </location>
</feature>
<dbReference type="AlphaFoldDB" id="A0A485NID2"/>
<dbReference type="EMBL" id="CAAGRJ010013380">
    <property type="protein sequence ID" value="VFV29952.1"/>
    <property type="molecule type" value="Genomic_DNA"/>
</dbReference>
<reference evidence="2 3" key="1">
    <citation type="submission" date="2019-01" db="EMBL/GenBank/DDBJ databases">
        <authorList>
            <person name="Alioto T."/>
            <person name="Alioto T."/>
        </authorList>
    </citation>
    <scope>NUCLEOTIDE SEQUENCE [LARGE SCALE GENOMIC DNA]</scope>
</reference>
<evidence type="ECO:0000313" key="2">
    <source>
        <dbReference type="EMBL" id="VFV29952.1"/>
    </source>
</evidence>
<dbReference type="Proteomes" id="UP000386466">
    <property type="component" value="Unassembled WGS sequence"/>
</dbReference>
<keyword evidence="3" id="KW-1185">Reference proteome</keyword>
<name>A0A485NID2_LYNPA</name>
<gene>
    <name evidence="2" type="ORF">LYPA_23C015358</name>
</gene>
<organism evidence="2 3">
    <name type="scientific">Lynx pardinus</name>
    <name type="common">Iberian lynx</name>
    <name type="synonym">Felis pardina</name>
    <dbReference type="NCBI Taxonomy" id="191816"/>
    <lineage>
        <taxon>Eukaryota</taxon>
        <taxon>Metazoa</taxon>
        <taxon>Chordata</taxon>
        <taxon>Craniata</taxon>
        <taxon>Vertebrata</taxon>
        <taxon>Euteleostomi</taxon>
        <taxon>Mammalia</taxon>
        <taxon>Eutheria</taxon>
        <taxon>Laurasiatheria</taxon>
        <taxon>Carnivora</taxon>
        <taxon>Feliformia</taxon>
        <taxon>Felidae</taxon>
        <taxon>Felinae</taxon>
        <taxon>Lynx</taxon>
    </lineage>
</organism>
<feature type="region of interest" description="Disordered" evidence="1">
    <location>
        <begin position="1"/>
        <end position="52"/>
    </location>
</feature>
<evidence type="ECO:0000313" key="3">
    <source>
        <dbReference type="Proteomes" id="UP000386466"/>
    </source>
</evidence>
<protein>
    <submittedName>
        <fullName evidence="2">Dachshund homolog 2 isoform 2</fullName>
    </submittedName>
</protein>
<accession>A0A485NID2</accession>
<sequence length="52" mass="5417">ESESSWDKDKLQSPLAAPGPQHGLTHAALSNQPGLGGASTLNPLQQNNLLIN</sequence>
<feature type="compositionally biased region" description="Low complexity" evidence="1">
    <location>
        <begin position="41"/>
        <end position="52"/>
    </location>
</feature>
<proteinExistence type="predicted"/>
<feature type="compositionally biased region" description="Basic and acidic residues" evidence="1">
    <location>
        <begin position="1"/>
        <end position="11"/>
    </location>
</feature>
<feature type="non-terminal residue" evidence="2">
    <location>
        <position position="1"/>
    </location>
</feature>
<evidence type="ECO:0000256" key="1">
    <source>
        <dbReference type="SAM" id="MobiDB-lite"/>
    </source>
</evidence>